<name>A0A7G3KFU8_9CAUD</name>
<dbReference type="Proteomes" id="UP000516307">
    <property type="component" value="Segment"/>
</dbReference>
<sequence>MITHKGTMPYVIWWNSSVEEFEKKVHKNIVNEVLNGILEDSLYGIKDASIDHLYDGHFRIVALREDVDLEAVAEELKDIIEEYELEEYF</sequence>
<dbReference type="GeneID" id="77926102"/>
<proteinExistence type="predicted"/>
<evidence type="ECO:0000313" key="1">
    <source>
        <dbReference type="EMBL" id="QEA10748.1"/>
    </source>
</evidence>
<dbReference type="KEGG" id="vg:77926102"/>
<reference evidence="1 2" key="1">
    <citation type="submission" date="2019-06" db="EMBL/GenBank/DDBJ databases">
        <authorList>
            <person name="Lin W."/>
            <person name="Gao M."/>
            <person name="Li D."/>
        </authorList>
    </citation>
    <scope>NUCLEOTIDE SEQUENCE [LARGE SCALE GENOMIC DNA]</scope>
</reference>
<accession>A0A7G3KFU8</accession>
<keyword evidence="2" id="KW-1185">Reference proteome</keyword>
<dbReference type="RefSeq" id="YP_010650520.1">
    <property type="nucleotide sequence ID" value="NC_070777.1"/>
</dbReference>
<protein>
    <submittedName>
        <fullName evidence="1">Uncharacterized protein</fullName>
    </submittedName>
</protein>
<organism evidence="1 2">
    <name type="scientific">Enterobacter phage vB_EhoM-IME523</name>
    <dbReference type="NCBI Taxonomy" id="2596709"/>
    <lineage>
        <taxon>Viruses</taxon>
        <taxon>Duplodnaviria</taxon>
        <taxon>Heunggongvirae</taxon>
        <taxon>Uroviricota</taxon>
        <taxon>Caudoviricetes</taxon>
        <taxon>Pantevenvirales</taxon>
        <taxon>Straboviridae</taxon>
        <taxon>Tevenvirinae</taxon>
        <taxon>Kanagawavirus</taxon>
        <taxon>Kanagawavirus eclm</taxon>
    </lineage>
</organism>
<evidence type="ECO:0000313" key="2">
    <source>
        <dbReference type="Proteomes" id="UP000516307"/>
    </source>
</evidence>
<dbReference type="EMBL" id="MN087708">
    <property type="protein sequence ID" value="QEA10748.1"/>
    <property type="molecule type" value="Genomic_DNA"/>
</dbReference>